<feature type="signal peptide" evidence="3">
    <location>
        <begin position="1"/>
        <end position="21"/>
    </location>
</feature>
<dbReference type="InterPro" id="IPR011110">
    <property type="entry name" value="Reg_prop"/>
</dbReference>
<dbReference type="RefSeq" id="WP_235862639.1">
    <property type="nucleotide sequence ID" value="NZ_FUYM01000003.1"/>
</dbReference>
<dbReference type="InterPro" id="IPR000160">
    <property type="entry name" value="GGDEF_dom"/>
</dbReference>
<dbReference type="Gene3D" id="2.130.10.10">
    <property type="entry name" value="YVTN repeat-like/Quinoprotein amine dehydrogenase"/>
    <property type="match status" value="4"/>
</dbReference>
<evidence type="ECO:0000256" key="3">
    <source>
        <dbReference type="SAM" id="SignalP"/>
    </source>
</evidence>
<dbReference type="InterPro" id="IPR015943">
    <property type="entry name" value="WD40/YVTN_repeat-like_dom_sf"/>
</dbReference>
<evidence type="ECO:0000256" key="2">
    <source>
        <dbReference type="SAM" id="Phobius"/>
    </source>
</evidence>
<feature type="chain" id="PRO_5012888415" description="diguanylate cyclase" evidence="3">
    <location>
        <begin position="22"/>
        <end position="1008"/>
    </location>
</feature>
<dbReference type="GO" id="GO:1902201">
    <property type="term" value="P:negative regulation of bacterial-type flagellum-dependent cell motility"/>
    <property type="evidence" value="ECO:0007669"/>
    <property type="project" value="TreeGrafter"/>
</dbReference>
<dbReference type="SUPFAM" id="SSF55073">
    <property type="entry name" value="Nucleotide cyclase"/>
    <property type="match status" value="1"/>
</dbReference>
<dbReference type="EC" id="2.7.7.65" evidence="1"/>
<reference evidence="6" key="1">
    <citation type="submission" date="2017-02" db="EMBL/GenBank/DDBJ databases">
        <authorList>
            <person name="Varghese N."/>
            <person name="Submissions S."/>
        </authorList>
    </citation>
    <scope>NUCLEOTIDE SEQUENCE [LARGE SCALE GENOMIC DNA]</scope>
    <source>
        <strain evidence="6">UM2</strain>
    </source>
</reference>
<dbReference type="InterPro" id="IPR013783">
    <property type="entry name" value="Ig-like_fold"/>
</dbReference>
<evidence type="ECO:0000313" key="5">
    <source>
        <dbReference type="EMBL" id="SKB53009.1"/>
    </source>
</evidence>
<dbReference type="AlphaFoldDB" id="A0A1T5C137"/>
<dbReference type="Pfam" id="PF00990">
    <property type="entry name" value="GGDEF"/>
    <property type="match status" value="1"/>
</dbReference>
<name>A0A1T5C137_9SPHN</name>
<evidence type="ECO:0000313" key="6">
    <source>
        <dbReference type="Proteomes" id="UP000189818"/>
    </source>
</evidence>
<dbReference type="STRING" id="439228.SAMN06295920_103471"/>
<dbReference type="GO" id="GO:0005886">
    <property type="term" value="C:plasma membrane"/>
    <property type="evidence" value="ECO:0007669"/>
    <property type="project" value="TreeGrafter"/>
</dbReference>
<dbReference type="GO" id="GO:0043709">
    <property type="term" value="P:cell adhesion involved in single-species biofilm formation"/>
    <property type="evidence" value="ECO:0007669"/>
    <property type="project" value="TreeGrafter"/>
</dbReference>
<dbReference type="PANTHER" id="PTHR45138">
    <property type="entry name" value="REGULATORY COMPONENTS OF SENSORY TRANSDUCTION SYSTEM"/>
    <property type="match status" value="1"/>
</dbReference>
<dbReference type="SMART" id="SM00267">
    <property type="entry name" value="GGDEF"/>
    <property type="match status" value="1"/>
</dbReference>
<evidence type="ECO:0000259" key="4">
    <source>
        <dbReference type="PROSITE" id="PS50887"/>
    </source>
</evidence>
<keyword evidence="2" id="KW-1133">Transmembrane helix</keyword>
<dbReference type="SUPFAM" id="SSF63829">
    <property type="entry name" value="Calcium-dependent phosphotriesterase"/>
    <property type="match status" value="3"/>
</dbReference>
<dbReference type="Pfam" id="PF07495">
    <property type="entry name" value="Y_Y_Y"/>
    <property type="match status" value="1"/>
</dbReference>
<dbReference type="Pfam" id="PF07494">
    <property type="entry name" value="Reg_prop"/>
    <property type="match status" value="4"/>
</dbReference>
<dbReference type="InterPro" id="IPR029787">
    <property type="entry name" value="Nucleotide_cyclase"/>
</dbReference>
<dbReference type="PROSITE" id="PS50887">
    <property type="entry name" value="GGDEF"/>
    <property type="match status" value="1"/>
</dbReference>
<dbReference type="InterPro" id="IPR011123">
    <property type="entry name" value="Y_Y_Y"/>
</dbReference>
<dbReference type="Proteomes" id="UP000189818">
    <property type="component" value="Unassembled WGS sequence"/>
</dbReference>
<dbReference type="InterPro" id="IPR043128">
    <property type="entry name" value="Rev_trsase/Diguanyl_cyclase"/>
</dbReference>
<dbReference type="EMBL" id="FUYM01000003">
    <property type="protein sequence ID" value="SKB53009.1"/>
    <property type="molecule type" value="Genomic_DNA"/>
</dbReference>
<dbReference type="InterPro" id="IPR050469">
    <property type="entry name" value="Diguanylate_Cyclase"/>
</dbReference>
<evidence type="ECO:0000256" key="1">
    <source>
        <dbReference type="ARBA" id="ARBA00012528"/>
    </source>
</evidence>
<keyword evidence="6" id="KW-1185">Reference proteome</keyword>
<gene>
    <name evidence="5" type="ORF">SAMN06295920_103471</name>
</gene>
<keyword evidence="2" id="KW-0472">Membrane</keyword>
<feature type="transmembrane region" description="Helical" evidence="2">
    <location>
        <begin position="789"/>
        <end position="807"/>
    </location>
</feature>
<dbReference type="Gene3D" id="3.30.70.270">
    <property type="match status" value="1"/>
</dbReference>
<dbReference type="GO" id="GO:0052621">
    <property type="term" value="F:diguanylate cyclase activity"/>
    <property type="evidence" value="ECO:0007669"/>
    <property type="project" value="UniProtKB-EC"/>
</dbReference>
<dbReference type="NCBIfam" id="TIGR00254">
    <property type="entry name" value="GGDEF"/>
    <property type="match status" value="1"/>
</dbReference>
<keyword evidence="3" id="KW-0732">Signal</keyword>
<feature type="domain" description="GGDEF" evidence="4">
    <location>
        <begin position="873"/>
        <end position="1005"/>
    </location>
</feature>
<proteinExistence type="predicted"/>
<protein>
    <recommendedName>
        <fullName evidence="1">diguanylate cyclase</fullName>
        <ecNumber evidence="1">2.7.7.65</ecNumber>
    </recommendedName>
</protein>
<dbReference type="FunFam" id="3.30.70.270:FF:000001">
    <property type="entry name" value="Diguanylate cyclase domain protein"/>
    <property type="match status" value="1"/>
</dbReference>
<dbReference type="PANTHER" id="PTHR45138:SF24">
    <property type="entry name" value="DIGUANYLATE CYCLASE DGCC-RELATED"/>
    <property type="match status" value="1"/>
</dbReference>
<accession>A0A1T5C137</accession>
<dbReference type="CDD" id="cd01949">
    <property type="entry name" value="GGDEF"/>
    <property type="match status" value="1"/>
</dbReference>
<dbReference type="Gene3D" id="2.60.40.10">
    <property type="entry name" value="Immunoglobulins"/>
    <property type="match status" value="1"/>
</dbReference>
<sequence length="1008" mass="107999">MTAGILAACALAFTAPHPLRAAPRWTNLVATVFHNYGRDQGLPHPVPTALAQDRDGFIWIGTQGGLTRWDGYRFRAYKADPEVAGSLPDDWVQILHVDPAGTLWIGGGAGGLARYDALRDRFVPVPLGPSGGRTHIGAIADDGRGGLWVGTDQGLHHLNPANGAVRTTPIAIGGAPVRALLRDRGGALWVGTTRGLLRRSPGSAGWTIVALDHEAVSITALHEDGDGRLWIGTQRRGLLLIDRPGAEPRPVGDGRILSAGSVSAISPAGPREIWVGMRGNGVVAIDLATLQPRFIRHDRTVANSLAHDDVWALLRDRAGSLWVGCMGGLSYHPRTSGLISAMLASENSVDGLSATDPQSVLATRDGRVWVGYLDGGVDVIDPAVGRVAALRPGDGSRHRSTLPPDIVFALAEDRWGGVYIGTRRGLYHSGPAADGVRLVPLPGRDPQMSVTALAFDDGVLWVGGDEDGLLGVVPDRAGRPGRVLFGPKDNARLTDDGVNVIRRGLGHDLWIGTRNGLYRLDLATHAIDRIAFDATDRGGLPGRNVVAMLIDRRNRLWVGTFGGGLAMMTGRDAAGRWRFRRIGVAQGLPHMNVDSLQMDGSGTIWAGTDDGLARIDPTSFAVRAVRQADGSALVDYYAGVGATSAVGEALFGAKGGLTIVRPGPLPRWTLQPPLVVTDLRIGGVALPVAQVNRATSSAPLTVPSDANSLAVEFAALDFTAPERNRYAYRLDGFDRDWTETDANRRFAIYTNLPPGNYVLRLRGSNRAGVWTEGERTLPIRVLPAWYQRLWLKLAGGVLLLLGIAMIVRWRTRYLRRRQGDLERQIASRTADLRAANERLGHLALTDPLTGCANRRHFLALAEDQIAAARRSGRPLCLAILDLDEFKAVNDRHGHPGGDAVLEMAGILLLDHLRDGDAVGRIGGEEFAILMPDTAISDARMLADRLREAIATARVKVDGQSIGVSVSMGVAELCDEEDFGRLYARADTGLYAAKQAGRNRVETVVAPAS</sequence>
<organism evidence="5 6">
    <name type="scientific">Rhizorhabdus histidinilytica</name>
    <dbReference type="NCBI Taxonomy" id="439228"/>
    <lineage>
        <taxon>Bacteria</taxon>
        <taxon>Pseudomonadati</taxon>
        <taxon>Pseudomonadota</taxon>
        <taxon>Alphaproteobacteria</taxon>
        <taxon>Sphingomonadales</taxon>
        <taxon>Sphingomonadaceae</taxon>
        <taxon>Rhizorhabdus</taxon>
    </lineage>
</organism>
<keyword evidence="2" id="KW-0812">Transmembrane</keyword>